<sequence>MNQNEYIQTLTGILQAHAGAAGQTIRSLVAVLPPKAQAIHFAIHPDQDGCGTFSVVASLDGPDLYVLNKAIDPHRYLFDVRYTSTGVEPAVPLFDPDDTEFDVQNTIVDTAMHWVSNLWHNWASQHSPLPAVVYGEEGYGTLQPILLPSATGTQAY</sequence>
<dbReference type="Proteomes" id="UP000245212">
    <property type="component" value="Unassembled WGS sequence"/>
</dbReference>
<proteinExistence type="predicted"/>
<organism evidence="1 2">
    <name type="scientific">Corticimicrobacter populi</name>
    <dbReference type="NCBI Taxonomy" id="2175229"/>
    <lineage>
        <taxon>Bacteria</taxon>
        <taxon>Pseudomonadati</taxon>
        <taxon>Pseudomonadota</taxon>
        <taxon>Betaproteobacteria</taxon>
        <taxon>Burkholderiales</taxon>
        <taxon>Alcaligenaceae</taxon>
        <taxon>Corticimicrobacter</taxon>
    </lineage>
</organism>
<dbReference type="Pfam" id="PF19926">
    <property type="entry name" value="DUF6389"/>
    <property type="match status" value="1"/>
</dbReference>
<keyword evidence="2" id="KW-1185">Reference proteome</keyword>
<protein>
    <submittedName>
        <fullName evidence="1">Uncharacterized protein</fullName>
    </submittedName>
</protein>
<comment type="caution">
    <text evidence="1">The sequence shown here is derived from an EMBL/GenBank/DDBJ whole genome shotgun (WGS) entry which is preliminary data.</text>
</comment>
<dbReference type="EMBL" id="QETA01000003">
    <property type="protein sequence ID" value="PWF22941.1"/>
    <property type="molecule type" value="Genomic_DNA"/>
</dbReference>
<dbReference type="RefSeq" id="WP_109061558.1">
    <property type="nucleotide sequence ID" value="NZ_QETA01000003.1"/>
</dbReference>
<name>A0A2V1K1Z5_9BURK</name>
<reference evidence="2" key="1">
    <citation type="submission" date="2018-05" db="EMBL/GenBank/DDBJ databases">
        <authorList>
            <person name="Li Y."/>
        </authorList>
    </citation>
    <scope>NUCLEOTIDE SEQUENCE [LARGE SCALE GENOMIC DNA]</scope>
    <source>
        <strain evidence="2">3d-2-2</strain>
    </source>
</reference>
<evidence type="ECO:0000313" key="1">
    <source>
        <dbReference type="EMBL" id="PWF22941.1"/>
    </source>
</evidence>
<evidence type="ECO:0000313" key="2">
    <source>
        <dbReference type="Proteomes" id="UP000245212"/>
    </source>
</evidence>
<accession>A0A2V1K1Z5</accession>
<dbReference type="AlphaFoldDB" id="A0A2V1K1Z5"/>
<dbReference type="InterPro" id="IPR045661">
    <property type="entry name" value="DUF6389"/>
</dbReference>
<gene>
    <name evidence="1" type="ORF">DD235_07970</name>
</gene>